<gene>
    <name evidence="8 10 13" type="primary">xylB</name>
    <name evidence="13" type="ORF">ACFSUE_21390</name>
</gene>
<feature type="binding site" evidence="8">
    <location>
        <begin position="82"/>
        <end position="83"/>
    </location>
    <ligand>
        <name>substrate</name>
    </ligand>
</feature>
<keyword evidence="2 8" id="KW-0859">Xylose metabolism</keyword>
<dbReference type="InterPro" id="IPR018484">
    <property type="entry name" value="FGGY_N"/>
</dbReference>
<dbReference type="EC" id="2.7.1.17" evidence="8 10"/>
<dbReference type="HAMAP" id="MF_02220">
    <property type="entry name" value="XylB"/>
    <property type="match status" value="1"/>
</dbReference>
<evidence type="ECO:0000256" key="6">
    <source>
        <dbReference type="ARBA" id="ARBA00022840"/>
    </source>
</evidence>
<dbReference type="PROSITE" id="PS00933">
    <property type="entry name" value="FGGY_KINASES_1"/>
    <property type="match status" value="1"/>
</dbReference>
<keyword evidence="3 8" id="KW-0808">Transferase</keyword>
<evidence type="ECO:0000256" key="9">
    <source>
        <dbReference type="RuleBase" id="RU003733"/>
    </source>
</evidence>
<protein>
    <recommendedName>
        <fullName evidence="8 10">Xylulose kinase</fullName>
        <shortName evidence="8 10">Xylulokinase</shortName>
        <ecNumber evidence="8 10">2.7.1.17</ecNumber>
    </recommendedName>
</protein>
<dbReference type="InterPro" id="IPR050406">
    <property type="entry name" value="FGGY_Carb_Kinase"/>
</dbReference>
<evidence type="ECO:0000256" key="5">
    <source>
        <dbReference type="ARBA" id="ARBA00022777"/>
    </source>
</evidence>
<dbReference type="InterPro" id="IPR006000">
    <property type="entry name" value="Xylulokinase"/>
</dbReference>
<evidence type="ECO:0000256" key="8">
    <source>
        <dbReference type="HAMAP-Rule" id="MF_02220"/>
    </source>
</evidence>
<accession>A0ABW5S8M3</accession>
<evidence type="ECO:0000256" key="2">
    <source>
        <dbReference type="ARBA" id="ARBA00022629"/>
    </source>
</evidence>
<dbReference type="PANTHER" id="PTHR43095:SF5">
    <property type="entry name" value="XYLULOSE KINASE"/>
    <property type="match status" value="1"/>
</dbReference>
<keyword evidence="7 8" id="KW-0119">Carbohydrate metabolism</keyword>
<reference evidence="14" key="1">
    <citation type="journal article" date="2019" name="Int. J. Syst. Evol. Microbiol.">
        <title>The Global Catalogue of Microorganisms (GCM) 10K type strain sequencing project: providing services to taxonomists for standard genome sequencing and annotation.</title>
        <authorList>
            <consortium name="The Broad Institute Genomics Platform"/>
            <consortium name="The Broad Institute Genome Sequencing Center for Infectious Disease"/>
            <person name="Wu L."/>
            <person name="Ma J."/>
        </authorList>
    </citation>
    <scope>NUCLEOTIDE SEQUENCE [LARGE SCALE GENOMIC DNA]</scope>
    <source>
        <strain evidence="14">TISTR 2466</strain>
    </source>
</reference>
<evidence type="ECO:0000259" key="12">
    <source>
        <dbReference type="Pfam" id="PF02782"/>
    </source>
</evidence>
<evidence type="ECO:0000256" key="1">
    <source>
        <dbReference type="ARBA" id="ARBA00009156"/>
    </source>
</evidence>
<dbReference type="Pfam" id="PF00370">
    <property type="entry name" value="FGGY_N"/>
    <property type="match status" value="1"/>
</dbReference>
<evidence type="ECO:0000259" key="11">
    <source>
        <dbReference type="Pfam" id="PF00370"/>
    </source>
</evidence>
<comment type="similarity">
    <text evidence="1 8 9">Belongs to the FGGY kinase family.</text>
</comment>
<feature type="domain" description="Carbohydrate kinase FGGY C-terminal" evidence="12">
    <location>
        <begin position="258"/>
        <end position="442"/>
    </location>
</feature>
<evidence type="ECO:0000313" key="14">
    <source>
        <dbReference type="Proteomes" id="UP001597399"/>
    </source>
</evidence>
<organism evidence="13 14">
    <name type="scientific">Sporolactobacillus shoreicorticis</name>
    <dbReference type="NCBI Taxonomy" id="1923877"/>
    <lineage>
        <taxon>Bacteria</taxon>
        <taxon>Bacillati</taxon>
        <taxon>Bacillota</taxon>
        <taxon>Bacilli</taxon>
        <taxon>Bacillales</taxon>
        <taxon>Sporolactobacillaceae</taxon>
        <taxon>Sporolactobacillus</taxon>
    </lineage>
</organism>
<comment type="catalytic activity">
    <reaction evidence="8 10">
        <text>D-xylulose + ATP = D-xylulose 5-phosphate + ADP + H(+)</text>
        <dbReference type="Rhea" id="RHEA:10964"/>
        <dbReference type="ChEBI" id="CHEBI:15378"/>
        <dbReference type="ChEBI" id="CHEBI:17140"/>
        <dbReference type="ChEBI" id="CHEBI:30616"/>
        <dbReference type="ChEBI" id="CHEBI:57737"/>
        <dbReference type="ChEBI" id="CHEBI:456216"/>
        <dbReference type="EC" id="2.7.1.17"/>
    </reaction>
</comment>
<feature type="active site" description="Proton acceptor" evidence="8">
    <location>
        <position position="240"/>
    </location>
</feature>
<evidence type="ECO:0000256" key="10">
    <source>
        <dbReference type="RuleBase" id="RU364073"/>
    </source>
</evidence>
<dbReference type="PANTHER" id="PTHR43095">
    <property type="entry name" value="SUGAR KINASE"/>
    <property type="match status" value="1"/>
</dbReference>
<evidence type="ECO:0000256" key="7">
    <source>
        <dbReference type="ARBA" id="ARBA00023277"/>
    </source>
</evidence>
<comment type="function">
    <text evidence="8">Catalyzes the phosphorylation of D-xylulose to D-xylulose 5-phosphate.</text>
</comment>
<dbReference type="CDD" id="cd07808">
    <property type="entry name" value="ASKHA_NBD_FGGY_EcXK-like"/>
    <property type="match status" value="1"/>
</dbReference>
<dbReference type="InterPro" id="IPR018483">
    <property type="entry name" value="Carb_kinase_FGGY_CS"/>
</dbReference>
<keyword evidence="14" id="KW-1185">Reference proteome</keyword>
<dbReference type="NCBIfam" id="TIGR01312">
    <property type="entry name" value="XylB"/>
    <property type="match status" value="1"/>
</dbReference>
<evidence type="ECO:0000256" key="3">
    <source>
        <dbReference type="ARBA" id="ARBA00022679"/>
    </source>
</evidence>
<dbReference type="Pfam" id="PF02782">
    <property type="entry name" value="FGGY_C"/>
    <property type="match status" value="1"/>
</dbReference>
<proteinExistence type="inferred from homology"/>
<feature type="site" description="Important for activity" evidence="8">
    <location>
        <position position="9"/>
    </location>
</feature>
<comment type="caution">
    <text evidence="13">The sequence shown here is derived from an EMBL/GenBank/DDBJ whole genome shotgun (WGS) entry which is preliminary data.</text>
</comment>
<dbReference type="Gene3D" id="3.30.420.40">
    <property type="match status" value="2"/>
</dbReference>
<evidence type="ECO:0000256" key="4">
    <source>
        <dbReference type="ARBA" id="ARBA00022741"/>
    </source>
</evidence>
<name>A0ABW5S8M3_9BACL</name>
<feature type="domain" description="Carbohydrate kinase FGGY N-terminal" evidence="11">
    <location>
        <begin position="4"/>
        <end position="247"/>
    </location>
</feature>
<keyword evidence="5 8" id="KW-0418">Kinase</keyword>
<sequence length="502" mass="55061">MSDYVLGIDLGTSAVKVSALNRNGQIIAQESADYDLIQPGPGYSEQNPEDWVSGTTAAIVRLIQHDHLTLKAITGISFSGQMHGLVLLDENNRVLRPAILWNDTRTTAQCKEIETLLGDSFIAITKNRPLEGFTLPKLLWVKENEPDIWAKAKTFLLPKDYVRFRMTGRLATDYSDATGTVLLDVAAGTWSKTICEKLHIPLSLCPPLIRSIDLAGNVTPSYAAFSGLTIGTKVFCGAADNAAGAIGTGILNSNRVLSSIGTSGVVLKYETNAETDYHGVLQFEDHAIPNKFYSMGVTLAAGYSLSWFQKTFAASESFADFITNAERSTVGANGLLFTPYIVGERAPYADASVRGSFIGIDGTHQRHDFVRAVLEGIIFSFRDIFAIYEENGSNFDTVVSTGGGSKSPLWLQIQADIFNRKVVSLKNEQGPGMGAAMIAAVGMGWFDSLQECTEQFIHFGKVYVPDSDHVKKYQQIYEIYRKVYARTKDISAELLNYRQHSL</sequence>
<dbReference type="SUPFAM" id="SSF53067">
    <property type="entry name" value="Actin-like ATPase domain"/>
    <property type="match status" value="2"/>
</dbReference>
<keyword evidence="4 8" id="KW-0547">Nucleotide-binding</keyword>
<dbReference type="Proteomes" id="UP001597399">
    <property type="component" value="Unassembled WGS sequence"/>
</dbReference>
<dbReference type="InterPro" id="IPR043129">
    <property type="entry name" value="ATPase_NBD"/>
</dbReference>
<evidence type="ECO:0000313" key="13">
    <source>
        <dbReference type="EMBL" id="MFD2696160.1"/>
    </source>
</evidence>
<keyword evidence="6 8" id="KW-0067">ATP-binding</keyword>
<dbReference type="GO" id="GO:0004856">
    <property type="term" value="F:D-xylulokinase activity"/>
    <property type="evidence" value="ECO:0007669"/>
    <property type="project" value="UniProtKB-EC"/>
</dbReference>
<dbReference type="PROSITE" id="PS00445">
    <property type="entry name" value="FGGY_KINASES_2"/>
    <property type="match status" value="1"/>
</dbReference>
<dbReference type="InterPro" id="IPR018485">
    <property type="entry name" value="FGGY_C"/>
</dbReference>
<dbReference type="PIRSF" id="PIRSF000538">
    <property type="entry name" value="GlpK"/>
    <property type="match status" value="1"/>
</dbReference>
<dbReference type="EMBL" id="JBHUMQ010000061">
    <property type="protein sequence ID" value="MFD2696160.1"/>
    <property type="molecule type" value="Genomic_DNA"/>
</dbReference>
<dbReference type="InterPro" id="IPR000577">
    <property type="entry name" value="Carb_kinase_FGGY"/>
</dbReference>
<dbReference type="RefSeq" id="WP_253064924.1">
    <property type="nucleotide sequence ID" value="NZ_JAMXWM010000033.1"/>
</dbReference>